<comment type="caution">
    <text evidence="6">The sequence shown here is derived from an EMBL/GenBank/DDBJ whole genome shotgun (WGS) entry which is preliminary data.</text>
</comment>
<organism evidence="6 7">
    <name type="scientific">Geranomyces variabilis</name>
    <dbReference type="NCBI Taxonomy" id="109894"/>
    <lineage>
        <taxon>Eukaryota</taxon>
        <taxon>Fungi</taxon>
        <taxon>Fungi incertae sedis</taxon>
        <taxon>Chytridiomycota</taxon>
        <taxon>Chytridiomycota incertae sedis</taxon>
        <taxon>Chytridiomycetes</taxon>
        <taxon>Spizellomycetales</taxon>
        <taxon>Powellomycetaceae</taxon>
        <taxon>Geranomyces</taxon>
    </lineage>
</organism>
<dbReference type="GO" id="GO:0005730">
    <property type="term" value="C:nucleolus"/>
    <property type="evidence" value="ECO:0007669"/>
    <property type="project" value="UniProtKB-SubCell"/>
</dbReference>
<dbReference type="GO" id="GO:0042273">
    <property type="term" value="P:ribosomal large subunit biogenesis"/>
    <property type="evidence" value="ECO:0007669"/>
    <property type="project" value="TreeGrafter"/>
</dbReference>
<evidence type="ECO:0000256" key="5">
    <source>
        <dbReference type="ARBA" id="ARBA00023242"/>
    </source>
</evidence>
<dbReference type="PANTHER" id="PTHR13243">
    <property type="entry name" value="HSPC111 PROTEIN-RELATED"/>
    <property type="match status" value="1"/>
</dbReference>
<comment type="function">
    <text evidence="1">Involved in the biogenesis of the 60S ribosomal subunit.</text>
</comment>
<proteinExistence type="inferred from homology"/>
<evidence type="ECO:0000256" key="2">
    <source>
        <dbReference type="ARBA" id="ARBA00004604"/>
    </source>
</evidence>
<dbReference type="Pfam" id="PF09420">
    <property type="entry name" value="Nop16"/>
    <property type="match status" value="1"/>
</dbReference>
<keyword evidence="7" id="KW-1185">Reference proteome</keyword>
<evidence type="ECO:0000256" key="1">
    <source>
        <dbReference type="ARBA" id="ARBA00002889"/>
    </source>
</evidence>
<sequence length="229" mass="25172">MARPRARRTTRNPTLKVRRRQKNPYDVSFAAAHPLVTKNWDKKLTLKQNYARLGLCAALNGAAGGTENAAAERAAEEIDAAELKNNIEWRVIDPEAPAVSISESAAAADDEADDVAVEDMEGYDVEVGSVVAVDQRVRRIGHKVGLKRTLAATDSARKEASHSVIADMEAEAADTVKIIRHVSEQEELVFADLIKKHGSDYGAMAMDLRLNKYQLTKGQLKKRIEKLNA</sequence>
<dbReference type="PANTHER" id="PTHR13243:SF1">
    <property type="entry name" value="NUCLEOLAR PROTEIN 16"/>
    <property type="match status" value="1"/>
</dbReference>
<dbReference type="InterPro" id="IPR019002">
    <property type="entry name" value="Ribosome_biogenesis_Nop16"/>
</dbReference>
<comment type="subcellular location">
    <subcellularLocation>
        <location evidence="2">Nucleus</location>
        <location evidence="2">Nucleolus</location>
    </subcellularLocation>
</comment>
<gene>
    <name evidence="6" type="primary">NOP16</name>
    <name evidence="6" type="ORF">HDU87_007211</name>
</gene>
<reference evidence="6" key="1">
    <citation type="submission" date="2020-05" db="EMBL/GenBank/DDBJ databases">
        <title>Phylogenomic resolution of chytrid fungi.</title>
        <authorList>
            <person name="Stajich J.E."/>
            <person name="Amses K."/>
            <person name="Simmons R."/>
            <person name="Seto K."/>
            <person name="Myers J."/>
            <person name="Bonds A."/>
            <person name="Quandt C.A."/>
            <person name="Barry K."/>
            <person name="Liu P."/>
            <person name="Grigoriev I."/>
            <person name="Longcore J.E."/>
            <person name="James T.Y."/>
        </authorList>
    </citation>
    <scope>NUCLEOTIDE SEQUENCE</scope>
    <source>
        <strain evidence="6">JEL0379</strain>
    </source>
</reference>
<keyword evidence="5" id="KW-0539">Nucleus</keyword>
<accession>A0AAD5TFC8</accession>
<protein>
    <recommendedName>
        <fullName evidence="4">Nucleolar protein 16</fullName>
    </recommendedName>
</protein>
<evidence type="ECO:0000256" key="4">
    <source>
        <dbReference type="ARBA" id="ARBA00015522"/>
    </source>
</evidence>
<evidence type="ECO:0000313" key="7">
    <source>
        <dbReference type="Proteomes" id="UP001212152"/>
    </source>
</evidence>
<dbReference type="EMBL" id="JADGJQ010000066">
    <property type="protein sequence ID" value="KAJ3173997.1"/>
    <property type="molecule type" value="Genomic_DNA"/>
</dbReference>
<dbReference type="Proteomes" id="UP001212152">
    <property type="component" value="Unassembled WGS sequence"/>
</dbReference>
<name>A0AAD5TFC8_9FUNG</name>
<dbReference type="AlphaFoldDB" id="A0AAD5TFC8"/>
<evidence type="ECO:0000313" key="6">
    <source>
        <dbReference type="EMBL" id="KAJ3173997.1"/>
    </source>
</evidence>
<evidence type="ECO:0000256" key="3">
    <source>
        <dbReference type="ARBA" id="ARBA00008479"/>
    </source>
</evidence>
<comment type="similarity">
    <text evidence="3">Belongs to the NOP16 family.</text>
</comment>